<dbReference type="AlphaFoldDB" id="A0AAW2PGD0"/>
<evidence type="ECO:0000313" key="1">
    <source>
        <dbReference type="EMBL" id="KAL0355234.1"/>
    </source>
</evidence>
<reference evidence="1" key="2">
    <citation type="journal article" date="2024" name="Plant">
        <title>Genomic evolution and insights into agronomic trait innovations of Sesamum species.</title>
        <authorList>
            <person name="Miao H."/>
            <person name="Wang L."/>
            <person name="Qu L."/>
            <person name="Liu H."/>
            <person name="Sun Y."/>
            <person name="Le M."/>
            <person name="Wang Q."/>
            <person name="Wei S."/>
            <person name="Zheng Y."/>
            <person name="Lin W."/>
            <person name="Duan Y."/>
            <person name="Cao H."/>
            <person name="Xiong S."/>
            <person name="Wang X."/>
            <person name="Wei L."/>
            <person name="Li C."/>
            <person name="Ma Q."/>
            <person name="Ju M."/>
            <person name="Zhao R."/>
            <person name="Li G."/>
            <person name="Mu C."/>
            <person name="Tian Q."/>
            <person name="Mei H."/>
            <person name="Zhang T."/>
            <person name="Gao T."/>
            <person name="Zhang H."/>
        </authorList>
    </citation>
    <scope>NUCLEOTIDE SEQUENCE</scope>
    <source>
        <strain evidence="1">G02</strain>
    </source>
</reference>
<proteinExistence type="predicted"/>
<sequence length="79" mass="8631">MEDPYTGIESNGEREVVAPGTQARLDLILDEPILTRDEDTGKGKELVLYNSSDVLVLDDDTAKCSTKGPKERSPPMVPL</sequence>
<dbReference type="EMBL" id="JACGWJ010000017">
    <property type="protein sequence ID" value="KAL0355234.1"/>
    <property type="molecule type" value="Genomic_DNA"/>
</dbReference>
<reference evidence="1" key="1">
    <citation type="submission" date="2020-06" db="EMBL/GenBank/DDBJ databases">
        <authorList>
            <person name="Li T."/>
            <person name="Hu X."/>
            <person name="Zhang T."/>
            <person name="Song X."/>
            <person name="Zhang H."/>
            <person name="Dai N."/>
            <person name="Sheng W."/>
            <person name="Hou X."/>
            <person name="Wei L."/>
        </authorList>
    </citation>
    <scope>NUCLEOTIDE SEQUENCE</scope>
    <source>
        <strain evidence="1">G02</strain>
        <tissue evidence="1">Leaf</tissue>
    </source>
</reference>
<name>A0AAW2PGD0_SESRA</name>
<organism evidence="1">
    <name type="scientific">Sesamum radiatum</name>
    <name type="common">Black benniseed</name>
    <dbReference type="NCBI Taxonomy" id="300843"/>
    <lineage>
        <taxon>Eukaryota</taxon>
        <taxon>Viridiplantae</taxon>
        <taxon>Streptophyta</taxon>
        <taxon>Embryophyta</taxon>
        <taxon>Tracheophyta</taxon>
        <taxon>Spermatophyta</taxon>
        <taxon>Magnoliopsida</taxon>
        <taxon>eudicotyledons</taxon>
        <taxon>Gunneridae</taxon>
        <taxon>Pentapetalae</taxon>
        <taxon>asterids</taxon>
        <taxon>lamiids</taxon>
        <taxon>Lamiales</taxon>
        <taxon>Pedaliaceae</taxon>
        <taxon>Sesamum</taxon>
    </lineage>
</organism>
<protein>
    <submittedName>
        <fullName evidence="1">Uncharacterized protein</fullName>
    </submittedName>
</protein>
<comment type="caution">
    <text evidence="1">The sequence shown here is derived from an EMBL/GenBank/DDBJ whole genome shotgun (WGS) entry which is preliminary data.</text>
</comment>
<accession>A0AAW2PGD0</accession>
<gene>
    <name evidence="1" type="ORF">Sradi_3970300</name>
</gene>